<dbReference type="SUPFAM" id="SSF57863">
    <property type="entry name" value="ArfGap/RecO-like zinc finger"/>
    <property type="match status" value="1"/>
</dbReference>
<evidence type="ECO:0000259" key="8">
    <source>
        <dbReference type="Pfam" id="PF11967"/>
    </source>
</evidence>
<evidence type="ECO:0000256" key="5">
    <source>
        <dbReference type="ARBA" id="ARBA00023204"/>
    </source>
</evidence>
<dbReference type="Pfam" id="PF11967">
    <property type="entry name" value="RecO_N"/>
    <property type="match status" value="1"/>
</dbReference>
<organism evidence="9 10">
    <name type="scientific">Oceanobacillus kimchii</name>
    <dbReference type="NCBI Taxonomy" id="746691"/>
    <lineage>
        <taxon>Bacteria</taxon>
        <taxon>Bacillati</taxon>
        <taxon>Bacillota</taxon>
        <taxon>Bacilli</taxon>
        <taxon>Bacillales</taxon>
        <taxon>Bacillaceae</taxon>
        <taxon>Oceanobacillus</taxon>
    </lineage>
</organism>
<sequence length="256" mass="29546">MLEKIDGIIIKTQDYGETHKLVTIFSNKIGKFNALAKGAKKPKSRMAAVTQPFINARFFVYIGTGLSTIQQGEVLDSFRIVREDIFKTAYVSYIAELTDKLLDSKDNDPYLFEQFYQTLLWINNHDEVDIPIIMYELKLYKKAGFAPILHQCSRCGKRENLIRFSISEGGMLCQQCAYFDPEAITISGKLSRLLYLFSEVDLKRIGNIRMKKANVQLIRKILYEYYDQYGGFWIKSRKVLDQLDLLNVTDSNSPTE</sequence>
<dbReference type="Proteomes" id="UP001275436">
    <property type="component" value="Unassembled WGS sequence"/>
</dbReference>
<dbReference type="Gene3D" id="2.40.50.140">
    <property type="entry name" value="Nucleic acid-binding proteins"/>
    <property type="match status" value="1"/>
</dbReference>
<keyword evidence="4 7" id="KW-0233">DNA recombination</keyword>
<protein>
    <recommendedName>
        <fullName evidence="2 7">DNA repair protein RecO</fullName>
    </recommendedName>
    <alternativeName>
        <fullName evidence="6 7">Recombination protein O</fullName>
    </alternativeName>
</protein>
<proteinExistence type="inferred from homology"/>
<comment type="similarity">
    <text evidence="1 7">Belongs to the RecO family.</text>
</comment>
<evidence type="ECO:0000256" key="4">
    <source>
        <dbReference type="ARBA" id="ARBA00023172"/>
    </source>
</evidence>
<evidence type="ECO:0000256" key="7">
    <source>
        <dbReference type="HAMAP-Rule" id="MF_00201"/>
    </source>
</evidence>
<dbReference type="InterPro" id="IPR037278">
    <property type="entry name" value="ARFGAP/RecO"/>
</dbReference>
<dbReference type="SUPFAM" id="SSF50249">
    <property type="entry name" value="Nucleic acid-binding proteins"/>
    <property type="match status" value="1"/>
</dbReference>
<evidence type="ECO:0000256" key="6">
    <source>
        <dbReference type="ARBA" id="ARBA00033409"/>
    </source>
</evidence>
<evidence type="ECO:0000256" key="1">
    <source>
        <dbReference type="ARBA" id="ARBA00007452"/>
    </source>
</evidence>
<keyword evidence="10" id="KW-1185">Reference proteome</keyword>
<dbReference type="InterPro" id="IPR012340">
    <property type="entry name" value="NA-bd_OB-fold"/>
</dbReference>
<accession>A0ABQ5TIA5</accession>
<dbReference type="RefSeq" id="WP_215063901.1">
    <property type="nucleotide sequence ID" value="NZ_BSKO01000001.1"/>
</dbReference>
<dbReference type="EMBL" id="BSKO01000001">
    <property type="protein sequence ID" value="GLO66606.1"/>
    <property type="molecule type" value="Genomic_DNA"/>
</dbReference>
<comment type="caution">
    <text evidence="9">The sequence shown here is derived from an EMBL/GenBank/DDBJ whole genome shotgun (WGS) entry which is preliminary data.</text>
</comment>
<dbReference type="Gene3D" id="1.20.1440.120">
    <property type="entry name" value="Recombination protein O, C-terminal domain"/>
    <property type="match status" value="1"/>
</dbReference>
<keyword evidence="3 7" id="KW-0227">DNA damage</keyword>
<dbReference type="Pfam" id="PF02565">
    <property type="entry name" value="RecO_C"/>
    <property type="match status" value="1"/>
</dbReference>
<dbReference type="PANTHER" id="PTHR33991:SF1">
    <property type="entry name" value="DNA REPAIR PROTEIN RECO"/>
    <property type="match status" value="1"/>
</dbReference>
<comment type="function">
    <text evidence="7">Involved in DNA repair and RecF pathway recombination.</text>
</comment>
<dbReference type="HAMAP" id="MF_00201">
    <property type="entry name" value="RecO"/>
    <property type="match status" value="1"/>
</dbReference>
<evidence type="ECO:0000256" key="2">
    <source>
        <dbReference type="ARBA" id="ARBA00021310"/>
    </source>
</evidence>
<keyword evidence="5 7" id="KW-0234">DNA repair</keyword>
<dbReference type="InterPro" id="IPR003717">
    <property type="entry name" value="RecO"/>
</dbReference>
<dbReference type="InterPro" id="IPR022572">
    <property type="entry name" value="DNA_rep/recomb_RecO_N"/>
</dbReference>
<dbReference type="InterPro" id="IPR042242">
    <property type="entry name" value="RecO_C"/>
</dbReference>
<feature type="domain" description="DNA replication/recombination mediator RecO N-terminal" evidence="8">
    <location>
        <begin position="1"/>
        <end position="78"/>
    </location>
</feature>
<name>A0ABQ5TIA5_9BACI</name>
<evidence type="ECO:0000313" key="9">
    <source>
        <dbReference type="EMBL" id="GLO66606.1"/>
    </source>
</evidence>
<reference evidence="9 10" key="1">
    <citation type="submission" date="2023-02" db="EMBL/GenBank/DDBJ databases">
        <title>Oceanobacillus kimchii IFOP_LL358 isolated form Alexandrium catenella lab strain.</title>
        <authorList>
            <person name="Gajardo G."/>
            <person name="Ueki S."/>
            <person name="Maruyama F."/>
        </authorList>
    </citation>
    <scope>NUCLEOTIDE SEQUENCE [LARGE SCALE GENOMIC DNA]</scope>
    <source>
        <strain evidence="9 10">IFOP_LL358</strain>
    </source>
</reference>
<dbReference type="NCBIfam" id="TIGR00613">
    <property type="entry name" value="reco"/>
    <property type="match status" value="1"/>
</dbReference>
<gene>
    <name evidence="7 9" type="primary">recO</name>
    <name evidence="9" type="ORF">MACH08_23900</name>
</gene>
<evidence type="ECO:0000313" key="10">
    <source>
        <dbReference type="Proteomes" id="UP001275436"/>
    </source>
</evidence>
<dbReference type="PANTHER" id="PTHR33991">
    <property type="entry name" value="DNA REPAIR PROTEIN RECO"/>
    <property type="match status" value="1"/>
</dbReference>
<evidence type="ECO:0000256" key="3">
    <source>
        <dbReference type="ARBA" id="ARBA00022763"/>
    </source>
</evidence>